<dbReference type="GO" id="GO:0006886">
    <property type="term" value="P:intracellular protein transport"/>
    <property type="evidence" value="ECO:0007669"/>
    <property type="project" value="InterPro"/>
</dbReference>
<organism evidence="2 3">
    <name type="scientific">Dibothriocephalus latus</name>
    <name type="common">Fish tapeworm</name>
    <name type="synonym">Diphyllobothrium latum</name>
    <dbReference type="NCBI Taxonomy" id="60516"/>
    <lineage>
        <taxon>Eukaryota</taxon>
        <taxon>Metazoa</taxon>
        <taxon>Spiralia</taxon>
        <taxon>Lophotrochozoa</taxon>
        <taxon>Platyhelminthes</taxon>
        <taxon>Cestoda</taxon>
        <taxon>Eucestoda</taxon>
        <taxon>Diphyllobothriidea</taxon>
        <taxon>Diphyllobothriidae</taxon>
        <taxon>Dibothriocephalus</taxon>
    </lineage>
</organism>
<dbReference type="Proteomes" id="UP000281553">
    <property type="component" value="Unassembled WGS sequence"/>
</dbReference>
<reference evidence="2 3" key="1">
    <citation type="submission" date="2018-11" db="EMBL/GenBank/DDBJ databases">
        <authorList>
            <consortium name="Pathogen Informatics"/>
        </authorList>
    </citation>
    <scope>NUCLEOTIDE SEQUENCE [LARGE SCALE GENOMIC DNA]</scope>
</reference>
<dbReference type="EMBL" id="UYRU01105844">
    <property type="protein sequence ID" value="VDN42828.1"/>
    <property type="molecule type" value="Genomic_DNA"/>
</dbReference>
<evidence type="ECO:0000313" key="3">
    <source>
        <dbReference type="Proteomes" id="UP000281553"/>
    </source>
</evidence>
<sequence>MLSHTAQRDEFVRNAVELPPSYFSSHFSSVLKIAVSSDEQSVALFLDTDVLWVGSLDFSEVKFELPLRGRVSAVGSEDKTPVPGSHPLALKWLDNSTVAVQWTNFIALVDVEKNVYEFFYPTCIHTEVEVRPAPFPPPLLKSRIFT</sequence>
<proteinExistence type="predicted"/>
<name>A0A3P7P242_DIBLA</name>
<dbReference type="Pfam" id="PF04841">
    <property type="entry name" value="Vps16_N"/>
    <property type="match status" value="1"/>
</dbReference>
<protein>
    <recommendedName>
        <fullName evidence="1">Vps16 N-terminal domain-containing protein</fullName>
    </recommendedName>
</protein>
<evidence type="ECO:0000313" key="2">
    <source>
        <dbReference type="EMBL" id="VDN42828.1"/>
    </source>
</evidence>
<gene>
    <name evidence="2" type="ORF">DILT_LOCUS18916</name>
</gene>
<dbReference type="InterPro" id="IPR006926">
    <property type="entry name" value="Vps16_N"/>
</dbReference>
<evidence type="ECO:0000259" key="1">
    <source>
        <dbReference type="Pfam" id="PF04841"/>
    </source>
</evidence>
<feature type="domain" description="Vps16 N-terminal" evidence="1">
    <location>
        <begin position="28"/>
        <end position="126"/>
    </location>
</feature>
<accession>A0A3P7P242</accession>
<dbReference type="OrthoDB" id="1792at2759"/>
<keyword evidence="3" id="KW-1185">Reference proteome</keyword>
<dbReference type="AlphaFoldDB" id="A0A3P7P242"/>
<dbReference type="GO" id="GO:0005737">
    <property type="term" value="C:cytoplasm"/>
    <property type="evidence" value="ECO:0007669"/>
    <property type="project" value="InterPro"/>
</dbReference>